<dbReference type="Proteomes" id="UP000694864">
    <property type="component" value="Chromosome 3"/>
</dbReference>
<dbReference type="GeneID" id="104778213"/>
<dbReference type="SUPFAM" id="SSF51197">
    <property type="entry name" value="Clavaminate synthase-like"/>
    <property type="match status" value="1"/>
</dbReference>
<keyword evidence="6" id="KW-0223">Dioxygenase</keyword>
<evidence type="ECO:0000259" key="4">
    <source>
        <dbReference type="PROSITE" id="PS51471"/>
    </source>
</evidence>
<dbReference type="Pfam" id="PF03171">
    <property type="entry name" value="2OG-FeII_Oxy"/>
    <property type="match status" value="1"/>
</dbReference>
<dbReference type="InterPro" id="IPR005123">
    <property type="entry name" value="Oxoglu/Fe-dep_dioxygenase_dom"/>
</dbReference>
<evidence type="ECO:0000313" key="5">
    <source>
        <dbReference type="Proteomes" id="UP000694864"/>
    </source>
</evidence>
<dbReference type="InterPro" id="IPR050231">
    <property type="entry name" value="Iron_ascorbate_oxido_reductase"/>
</dbReference>
<evidence type="ECO:0000313" key="6">
    <source>
        <dbReference type="RefSeq" id="XP_010500906.1"/>
    </source>
</evidence>
<dbReference type="InterPro" id="IPR044861">
    <property type="entry name" value="IPNS-like_FE2OG_OXY"/>
</dbReference>
<evidence type="ECO:0000256" key="3">
    <source>
        <dbReference type="RuleBase" id="RU003682"/>
    </source>
</evidence>
<accession>A0ABM0YHD9</accession>
<keyword evidence="3" id="KW-0560">Oxidoreductase</keyword>
<keyword evidence="5" id="KW-1185">Reference proteome</keyword>
<dbReference type="GO" id="GO:0051213">
    <property type="term" value="F:dioxygenase activity"/>
    <property type="evidence" value="ECO:0007669"/>
    <property type="project" value="UniProtKB-KW"/>
</dbReference>
<dbReference type="Gene3D" id="2.60.120.330">
    <property type="entry name" value="B-lactam Antibiotic, Isopenicillin N Synthase, Chain"/>
    <property type="match status" value="1"/>
</dbReference>
<dbReference type="PANTHER" id="PTHR47990">
    <property type="entry name" value="2-OXOGLUTARATE (2OG) AND FE(II)-DEPENDENT OXYGENASE SUPERFAMILY PROTEIN-RELATED"/>
    <property type="match status" value="1"/>
</dbReference>
<gene>
    <name evidence="6" type="primary">LOC104778213</name>
</gene>
<dbReference type="Pfam" id="PF14226">
    <property type="entry name" value="DIOX_N"/>
    <property type="match status" value="1"/>
</dbReference>
<proteinExistence type="inferred from homology"/>
<protein>
    <submittedName>
        <fullName evidence="6">Probable 2-oxoglutarate-dependent dioxygenase AOP1 isoform X1</fullName>
    </submittedName>
</protein>
<evidence type="ECO:0000256" key="2">
    <source>
        <dbReference type="ARBA" id="ARBA00023004"/>
    </source>
</evidence>
<dbReference type="PROSITE" id="PS51471">
    <property type="entry name" value="FE2OG_OXY"/>
    <property type="match status" value="1"/>
</dbReference>
<reference evidence="6" key="2">
    <citation type="submission" date="2025-08" db="UniProtKB">
        <authorList>
            <consortium name="RefSeq"/>
        </authorList>
    </citation>
    <scope>IDENTIFICATION</scope>
    <source>
        <tissue evidence="6">Leaf</tissue>
    </source>
</reference>
<keyword evidence="1 3" id="KW-0479">Metal-binding</keyword>
<keyword evidence="2 3" id="KW-0408">Iron</keyword>
<organism evidence="5 6">
    <name type="scientific">Camelina sativa</name>
    <name type="common">False flax</name>
    <name type="synonym">Myagrum sativum</name>
    <dbReference type="NCBI Taxonomy" id="90675"/>
    <lineage>
        <taxon>Eukaryota</taxon>
        <taxon>Viridiplantae</taxon>
        <taxon>Streptophyta</taxon>
        <taxon>Embryophyta</taxon>
        <taxon>Tracheophyta</taxon>
        <taxon>Spermatophyta</taxon>
        <taxon>Magnoliopsida</taxon>
        <taxon>eudicotyledons</taxon>
        <taxon>Gunneridae</taxon>
        <taxon>Pentapetalae</taxon>
        <taxon>rosids</taxon>
        <taxon>malvids</taxon>
        <taxon>Brassicales</taxon>
        <taxon>Brassicaceae</taxon>
        <taxon>Camelineae</taxon>
        <taxon>Camelina</taxon>
    </lineage>
</organism>
<reference evidence="5" key="1">
    <citation type="journal article" date="2014" name="Nat. Commun.">
        <title>The emerging biofuel crop Camelina sativa retains a highly undifferentiated hexaploid genome structure.</title>
        <authorList>
            <person name="Kagale S."/>
            <person name="Koh C."/>
            <person name="Nixon J."/>
            <person name="Bollina V."/>
            <person name="Clarke W.E."/>
            <person name="Tuteja R."/>
            <person name="Spillane C."/>
            <person name="Robinson S.J."/>
            <person name="Links M.G."/>
            <person name="Clarke C."/>
            <person name="Higgins E.E."/>
            <person name="Huebert T."/>
            <person name="Sharpe A.G."/>
            <person name="Parkin I.A."/>
        </authorList>
    </citation>
    <scope>NUCLEOTIDE SEQUENCE [LARGE SCALE GENOMIC DNA]</scope>
    <source>
        <strain evidence="5">cv. DH55</strain>
    </source>
</reference>
<dbReference type="InterPro" id="IPR026992">
    <property type="entry name" value="DIOX_N"/>
</dbReference>
<feature type="domain" description="Fe2OG dioxygenase" evidence="4">
    <location>
        <begin position="166"/>
        <end position="267"/>
    </location>
</feature>
<dbReference type="RefSeq" id="XP_010500906.1">
    <property type="nucleotide sequence ID" value="XM_010502604.2"/>
</dbReference>
<evidence type="ECO:0000256" key="1">
    <source>
        <dbReference type="ARBA" id="ARBA00022723"/>
    </source>
</evidence>
<name>A0ABM0YHD9_CAMSA</name>
<sequence length="318" mass="36579">MGSETPLLPLCLPVIDFSNEYLKPGEPEWDLTSADVQKALQDYGCFEASFDRIPIELRKLVFETLEELFDLPLQTKLRNVSKKPFHGYVGQYPMVPLYESMGIEDPDVAERVNAFTKPLWPQGNNSFSSTRIHTFSKKLSDLDITIRRMIMESFGLDKYIDEHLHSTNYLLRVMKYKEPDTEETKLGLNAHTDKNIVTILYQNHVEGLEVQTKDNNWIKVKPSKDSFIVMIGDSLHAMLNGRLHSPNHRVMMTGTETRYSLGLFSIPKAGHIISSPEELVDEEHPRLFKPFDHVEFLQFYYTQAGQRSQSALKTYCGI</sequence>
<dbReference type="InterPro" id="IPR027443">
    <property type="entry name" value="IPNS-like_sf"/>
</dbReference>
<comment type="similarity">
    <text evidence="3">Belongs to the iron/ascorbate-dependent oxidoreductase family.</text>
</comment>